<dbReference type="GO" id="GO:0042500">
    <property type="term" value="F:aspartic endopeptidase activity, intramembrane cleaving"/>
    <property type="evidence" value="ECO:0007669"/>
    <property type="project" value="InterPro"/>
</dbReference>
<keyword evidence="5" id="KW-0256">Endoplasmic reticulum</keyword>
<evidence type="ECO:0000256" key="7">
    <source>
        <dbReference type="ARBA" id="ARBA00023136"/>
    </source>
</evidence>
<feature type="transmembrane region" description="Helical" evidence="9">
    <location>
        <begin position="92"/>
        <end position="113"/>
    </location>
</feature>
<dbReference type="GO" id="GO:0033619">
    <property type="term" value="P:membrane protein proteolysis"/>
    <property type="evidence" value="ECO:0007669"/>
    <property type="project" value="TreeGrafter"/>
</dbReference>
<dbReference type="AlphaFoldDB" id="A0A9N9C5N5"/>
<feature type="transmembrane region" description="Helical" evidence="9">
    <location>
        <begin position="164"/>
        <end position="183"/>
    </location>
</feature>
<evidence type="ECO:0000256" key="2">
    <source>
        <dbReference type="ARBA" id="ARBA00006859"/>
    </source>
</evidence>
<dbReference type="EMBL" id="CAJVPS010003393">
    <property type="protein sequence ID" value="CAG8588008.1"/>
    <property type="molecule type" value="Genomic_DNA"/>
</dbReference>
<protein>
    <submittedName>
        <fullName evidence="10">8560_t:CDS:1</fullName>
    </submittedName>
</protein>
<keyword evidence="6 9" id="KW-1133">Transmembrane helix</keyword>
<reference evidence="10" key="1">
    <citation type="submission" date="2021-06" db="EMBL/GenBank/DDBJ databases">
        <authorList>
            <person name="Kallberg Y."/>
            <person name="Tangrot J."/>
            <person name="Rosling A."/>
        </authorList>
    </citation>
    <scope>NUCLEOTIDE SEQUENCE</scope>
    <source>
        <strain evidence="10">FL130A</strain>
    </source>
</reference>
<feature type="transmembrane region" description="Helical" evidence="9">
    <location>
        <begin position="62"/>
        <end position="80"/>
    </location>
</feature>
<feature type="transmembrane region" description="Helical" evidence="9">
    <location>
        <begin position="282"/>
        <end position="305"/>
    </location>
</feature>
<dbReference type="PANTHER" id="PTHR12174">
    <property type="entry name" value="SIGNAL PEPTIDE PEPTIDASE"/>
    <property type="match status" value="1"/>
</dbReference>
<dbReference type="GO" id="GO:0098553">
    <property type="term" value="C:lumenal side of endoplasmic reticulum membrane"/>
    <property type="evidence" value="ECO:0007669"/>
    <property type="project" value="TreeGrafter"/>
</dbReference>
<dbReference type="Proteomes" id="UP000789508">
    <property type="component" value="Unassembled WGS sequence"/>
</dbReference>
<name>A0A9N9C5N5_9GLOM</name>
<keyword evidence="7 9" id="KW-0472">Membrane</keyword>
<comment type="subcellular location">
    <subcellularLocation>
        <location evidence="1">Endoplasmic reticulum membrane</location>
        <topology evidence="1">Multi-pass membrane protein</topology>
    </subcellularLocation>
</comment>
<feature type="transmembrane region" description="Helical" evidence="9">
    <location>
        <begin position="6"/>
        <end position="28"/>
    </location>
</feature>
<feature type="transmembrane region" description="Helical" evidence="9">
    <location>
        <begin position="237"/>
        <end position="261"/>
    </location>
</feature>
<proteinExistence type="inferred from homology"/>
<feature type="region of interest" description="Disordered" evidence="8">
    <location>
        <begin position="342"/>
        <end position="396"/>
    </location>
</feature>
<dbReference type="PANTHER" id="PTHR12174:SF23">
    <property type="entry name" value="MINOR HISTOCOMPATIBILITY ANTIGEN H13"/>
    <property type="match status" value="1"/>
</dbReference>
<dbReference type="SMART" id="SM00730">
    <property type="entry name" value="PSN"/>
    <property type="match status" value="1"/>
</dbReference>
<gene>
    <name evidence="10" type="ORF">ALEPTO_LOCUS7572</name>
</gene>
<dbReference type="OrthoDB" id="29661at2759"/>
<evidence type="ECO:0000313" key="10">
    <source>
        <dbReference type="EMBL" id="CAG8588008.1"/>
    </source>
</evidence>
<dbReference type="Pfam" id="PF04258">
    <property type="entry name" value="Peptidase_A22B"/>
    <property type="match status" value="1"/>
</dbReference>
<keyword evidence="4" id="KW-0378">Hydrolase</keyword>
<comment type="similarity">
    <text evidence="2">Belongs to the peptidase A22B family.</text>
</comment>
<accession>A0A9N9C5N5</accession>
<comment type="caution">
    <text evidence="10">The sequence shown here is derived from an EMBL/GenBank/DDBJ whole genome shotgun (WGS) entry which is preliminary data.</text>
</comment>
<sequence length="396" mass="44049">METGLLVAYLALCSMAVGPIYYGSFASIKWPKKKKSKKEPQPPESDSSDEEETIESLSTEDAYLFPVFGSIVLFSLYLIFKLLDKDYVNYLVNAYFSFLGIIALTSLGAHMVRNFSGIKADAYKFTLTKKSKEIYRASFTVIHIGALILSFFLTAYYIVTKNWIASNLFGLAFAFNGIKMLSLDSFKTGMILLGGLFFYDIFWVFGTEVMVTVAKSFDAPIKVVWPKKIIGLESDEALQFTMLGLGDIVVPGIYVALCLRFDHNLYLKKNPTATKHSSFPTTYFNSCFAAYIIGLITTIVVMHTFKAAQPALLYLSPACIISVLITGVIRGELKDIFKYSSDDENTEEEETKDKSVADAVTEEEYVEVESSATATGGAKNRKNKKNTKKKTGSDRA</sequence>
<evidence type="ECO:0000256" key="8">
    <source>
        <dbReference type="SAM" id="MobiDB-lite"/>
    </source>
</evidence>
<evidence type="ECO:0000256" key="9">
    <source>
        <dbReference type="SAM" id="Phobius"/>
    </source>
</evidence>
<dbReference type="GO" id="GO:0006465">
    <property type="term" value="P:signal peptide processing"/>
    <property type="evidence" value="ECO:0007669"/>
    <property type="project" value="TreeGrafter"/>
</dbReference>
<feature type="compositionally biased region" description="Basic residues" evidence="8">
    <location>
        <begin position="379"/>
        <end position="390"/>
    </location>
</feature>
<evidence type="ECO:0000256" key="4">
    <source>
        <dbReference type="ARBA" id="ARBA00022801"/>
    </source>
</evidence>
<evidence type="ECO:0000256" key="1">
    <source>
        <dbReference type="ARBA" id="ARBA00004477"/>
    </source>
</evidence>
<evidence type="ECO:0000256" key="5">
    <source>
        <dbReference type="ARBA" id="ARBA00022824"/>
    </source>
</evidence>
<organism evidence="10 11">
    <name type="scientific">Ambispora leptoticha</name>
    <dbReference type="NCBI Taxonomy" id="144679"/>
    <lineage>
        <taxon>Eukaryota</taxon>
        <taxon>Fungi</taxon>
        <taxon>Fungi incertae sedis</taxon>
        <taxon>Mucoromycota</taxon>
        <taxon>Glomeromycotina</taxon>
        <taxon>Glomeromycetes</taxon>
        <taxon>Archaeosporales</taxon>
        <taxon>Ambisporaceae</taxon>
        <taxon>Ambispora</taxon>
    </lineage>
</organism>
<dbReference type="GO" id="GO:0098554">
    <property type="term" value="C:cytoplasmic side of endoplasmic reticulum membrane"/>
    <property type="evidence" value="ECO:0007669"/>
    <property type="project" value="TreeGrafter"/>
</dbReference>
<evidence type="ECO:0000256" key="6">
    <source>
        <dbReference type="ARBA" id="ARBA00022989"/>
    </source>
</evidence>
<keyword evidence="3 9" id="KW-0812">Transmembrane</keyword>
<feature type="compositionally biased region" description="Low complexity" evidence="8">
    <location>
        <begin position="368"/>
        <end position="378"/>
    </location>
</feature>
<dbReference type="InterPro" id="IPR006639">
    <property type="entry name" value="Preselin/SPP"/>
</dbReference>
<keyword evidence="11" id="KW-1185">Reference proteome</keyword>
<dbReference type="InterPro" id="IPR007369">
    <property type="entry name" value="Peptidase_A22B_SPP"/>
</dbReference>
<evidence type="ECO:0000313" key="11">
    <source>
        <dbReference type="Proteomes" id="UP000789508"/>
    </source>
</evidence>
<evidence type="ECO:0000256" key="3">
    <source>
        <dbReference type="ARBA" id="ARBA00022692"/>
    </source>
</evidence>
<feature type="transmembrane region" description="Helical" evidence="9">
    <location>
        <begin position="190"/>
        <end position="217"/>
    </location>
</feature>
<feature type="transmembrane region" description="Helical" evidence="9">
    <location>
        <begin position="311"/>
        <end position="329"/>
    </location>
</feature>
<feature type="transmembrane region" description="Helical" evidence="9">
    <location>
        <begin position="134"/>
        <end position="158"/>
    </location>
</feature>